<dbReference type="PROSITE" id="PS50158">
    <property type="entry name" value="ZF_CCHC"/>
    <property type="match status" value="1"/>
</dbReference>
<dbReference type="Pfam" id="PF17846">
    <property type="entry name" value="XRN_M"/>
    <property type="match status" value="2"/>
</dbReference>
<comment type="caution">
    <text evidence="9">The sequence shown here is derived from an EMBL/GenBank/DDBJ whole genome shotgun (WGS) entry which is preliminary data.</text>
</comment>
<dbReference type="OrthoDB" id="372487at2759"/>
<comment type="function">
    <text evidence="5">Possesses 5'-&gt;3' exoribonuclease activity. Required for the processing of nuclear mRNA and rRNA precursors. May promote the termination of transcription by RNA polymerase II. Essential for vegetative cell growth and chromosome segregation.</text>
</comment>
<dbReference type="Gene3D" id="3.40.50.12390">
    <property type="match status" value="2"/>
</dbReference>
<dbReference type="InParanoid" id="A0A0B2UJ03"/>
<dbReference type="GO" id="GO:0000956">
    <property type="term" value="P:nuclear-transcribed mRNA catabolic process"/>
    <property type="evidence" value="ECO:0007669"/>
    <property type="project" value="TreeGrafter"/>
</dbReference>
<evidence type="ECO:0000256" key="6">
    <source>
        <dbReference type="ARBA" id="ARBA00046943"/>
    </source>
</evidence>
<dbReference type="GO" id="GO:0003723">
    <property type="term" value="F:RNA binding"/>
    <property type="evidence" value="ECO:0007669"/>
    <property type="project" value="TreeGrafter"/>
</dbReference>
<keyword evidence="7" id="KW-0863">Zinc-finger</keyword>
<dbReference type="InterPro" id="IPR001878">
    <property type="entry name" value="Znf_CCHC"/>
</dbReference>
<dbReference type="GO" id="GO:0004534">
    <property type="term" value="F:5'-3' RNA exonuclease activity"/>
    <property type="evidence" value="ECO:0007669"/>
    <property type="project" value="UniProtKB-ARBA"/>
</dbReference>
<keyword evidence="1" id="KW-0540">Nuclease</keyword>
<dbReference type="InterPro" id="IPR004859">
    <property type="entry name" value="Xrn1_N"/>
</dbReference>
<dbReference type="VEuPathDB" id="MicrosporidiaDB:M896_100210"/>
<comment type="subunit">
    <text evidence="6">Interacts with RAI1; the interaction is direct, stabilizes RAT1 protein structure and may stimulate its exoribonuclease activity. The interaction also stimulates RAI1 pyrophosphohydrolase activity, probably by recruiting it to mRNA substrates.</text>
</comment>
<dbReference type="FunCoup" id="A0A0B2UJ03">
    <property type="interactions" value="309"/>
</dbReference>
<comment type="similarity">
    <text evidence="4">Belongs to the 5'-3' exonuclease family.</text>
</comment>
<sequence length="656" mass="75677">MGVPSLFRWLQLSHRESIHNISEKPSVDCLYLDFNAIIHTCIKPGIGSYDEIEKDLHSTVGDFIDHMLNKVRPKKLLYIAIDGVAPRAKLSHQRARRYKSALGKKDGGVIIPAIKANLIPTAMQKVKKGDIADEEFTGESSLYDKFVAEELSDESSETGIFDLNCITPGTEFMERLHAVLISYIQHKLSNDIEWLNINIIYSSYLVPGEGEQKIMNFIRAQDVDSKKDVHMIYSPDGDLIFLGLSLYHNKVLIMRDHFSPNKERSKRMCSRCGRTGHNDDECGVFTNYNFVYVNILELRIRIIKEFKRQISHRFDEESMLNDWIFLCFLLGNDFVPSLPCLEIRFHSIETLSEVLVKNFAETKAYITSNGPINYPILRNFYRILSKREDDLYYRKSQSLDRFREEIKIVPDVPYEKIPIHTKAGKIQYYSSKLNAHTEADIRNACYEYIKGLTWIYSYYIFGYTGWDWYYPYHFAPLATDLAKVFVEDISIPPGIPLRPIEQLLVVLPPMSKDMVPNSLQFVYEKYKEHYPKDVKTDMFDKVHAWQEIVVLPFVDFGSILSENSLVFNTLPYEDLSRNIRGTDLIFLKEAKAVDTIMGMYMGLKPSCFIKSRGYSGTVTPYAFASFPGDHLQYNGNSFVNKVVVSSIETNHSKSRN</sequence>
<evidence type="ECO:0000313" key="9">
    <source>
        <dbReference type="EMBL" id="KHN69037.1"/>
    </source>
</evidence>
<proteinExistence type="inferred from homology"/>
<dbReference type="CDD" id="cd18673">
    <property type="entry name" value="PIN_XRN1-2-like"/>
    <property type="match status" value="1"/>
</dbReference>
<name>A0A0B2UJ03_9MICR</name>
<evidence type="ECO:0000259" key="8">
    <source>
        <dbReference type="PROSITE" id="PS50158"/>
    </source>
</evidence>
<reference evidence="9 10" key="1">
    <citation type="journal article" date="2014" name="MBio">
        <title>The Ordospora colligata genome; evolution of extreme reduction in microsporidia and host-to-parasite horizontal gene transfer.</title>
        <authorList>
            <person name="Pombert J.-F."/>
            <person name="Haag K.L."/>
            <person name="Beidas S."/>
            <person name="Ebert D."/>
            <person name="Keeling P.J."/>
        </authorList>
    </citation>
    <scope>NUCLEOTIDE SEQUENCE [LARGE SCALE GENOMIC DNA]</scope>
    <source>
        <strain evidence="9 10">OC4</strain>
    </source>
</reference>
<dbReference type="GeneID" id="26262431"/>
<dbReference type="Gene3D" id="1.25.40.1050">
    <property type="match status" value="1"/>
</dbReference>
<evidence type="ECO:0000256" key="2">
    <source>
        <dbReference type="ARBA" id="ARBA00022801"/>
    </source>
</evidence>
<dbReference type="EMBL" id="JOKQ01000010">
    <property type="protein sequence ID" value="KHN69037.1"/>
    <property type="molecule type" value="Genomic_DNA"/>
</dbReference>
<dbReference type="InterPro" id="IPR041412">
    <property type="entry name" value="Xrn1_helical"/>
</dbReference>
<protein>
    <submittedName>
        <fullName evidence="9">5'-3' exonuclease</fullName>
    </submittedName>
</protein>
<keyword evidence="2" id="KW-0378">Hydrolase</keyword>
<evidence type="ECO:0000313" key="10">
    <source>
        <dbReference type="Proteomes" id="UP000031056"/>
    </source>
</evidence>
<evidence type="ECO:0000256" key="4">
    <source>
        <dbReference type="ARBA" id="ARBA00038299"/>
    </source>
</evidence>
<accession>A0A0B2UJ03</accession>
<dbReference type="GO" id="GO:0008270">
    <property type="term" value="F:zinc ion binding"/>
    <property type="evidence" value="ECO:0007669"/>
    <property type="project" value="UniProtKB-KW"/>
</dbReference>
<gene>
    <name evidence="9" type="ORF">M896_100210</name>
</gene>
<keyword evidence="7" id="KW-0862">Zinc</keyword>
<dbReference type="InterPro" id="IPR027073">
    <property type="entry name" value="5_3_exoribonuclease"/>
</dbReference>
<dbReference type="HOGENOM" id="CLU_006038_3_1_1"/>
<dbReference type="Pfam" id="PF03159">
    <property type="entry name" value="XRN_N"/>
    <property type="match status" value="1"/>
</dbReference>
<evidence type="ECO:0000256" key="3">
    <source>
        <dbReference type="ARBA" id="ARBA00022839"/>
    </source>
</evidence>
<evidence type="ECO:0000256" key="7">
    <source>
        <dbReference type="PROSITE-ProRule" id="PRU00047"/>
    </source>
</evidence>
<dbReference type="PANTHER" id="PTHR12341">
    <property type="entry name" value="5'-&gt;3' EXORIBONUCLEASE"/>
    <property type="match status" value="1"/>
</dbReference>
<keyword evidence="10" id="KW-1185">Reference proteome</keyword>
<dbReference type="Proteomes" id="UP000031056">
    <property type="component" value="Unassembled WGS sequence"/>
</dbReference>
<dbReference type="STRING" id="1354746.A0A0B2UJ03"/>
<dbReference type="GO" id="GO:0005634">
    <property type="term" value="C:nucleus"/>
    <property type="evidence" value="ECO:0007669"/>
    <property type="project" value="TreeGrafter"/>
</dbReference>
<evidence type="ECO:0000256" key="5">
    <source>
        <dbReference type="ARBA" id="ARBA00046137"/>
    </source>
</evidence>
<dbReference type="AlphaFoldDB" id="A0A0B2UJ03"/>
<keyword evidence="7" id="KW-0479">Metal-binding</keyword>
<feature type="domain" description="CCHC-type" evidence="8">
    <location>
        <begin position="269"/>
        <end position="282"/>
    </location>
</feature>
<keyword evidence="3 9" id="KW-0269">Exonuclease</keyword>
<dbReference type="RefSeq" id="XP_014563079.1">
    <property type="nucleotide sequence ID" value="XM_014707593.1"/>
</dbReference>
<organism evidence="9 10">
    <name type="scientific">Ordospora colligata OC4</name>
    <dbReference type="NCBI Taxonomy" id="1354746"/>
    <lineage>
        <taxon>Eukaryota</taxon>
        <taxon>Fungi</taxon>
        <taxon>Fungi incertae sedis</taxon>
        <taxon>Microsporidia</taxon>
        <taxon>Ordosporidae</taxon>
        <taxon>Ordospora</taxon>
    </lineage>
</organism>
<evidence type="ECO:0000256" key="1">
    <source>
        <dbReference type="ARBA" id="ARBA00022722"/>
    </source>
</evidence>
<dbReference type="PANTHER" id="PTHR12341:SF7">
    <property type="entry name" value="5'-3' EXORIBONUCLEASE 1"/>
    <property type="match status" value="1"/>
</dbReference>